<proteinExistence type="predicted"/>
<accession>A0ABX8U7D7</accession>
<dbReference type="Proteomes" id="UP000824681">
    <property type="component" value="Chromosome"/>
</dbReference>
<evidence type="ECO:0000313" key="1">
    <source>
        <dbReference type="EMBL" id="QYC43682.1"/>
    </source>
</evidence>
<evidence type="ECO:0000313" key="2">
    <source>
        <dbReference type="Proteomes" id="UP000824681"/>
    </source>
</evidence>
<sequence length="137" mass="15820">MAPLLLLYALFKTPVWIHDHQLSQLVDRLVEYPPPPGGSRPAFYDPQSRVSGDSGDCTFHTRFDLVTDRPVDEVVKHYEAAKIADGDERYSELSIGAWVEHGYQQPTRQEAGYEYQTVIVDVDIEYYGRTLWDPRCW</sequence>
<gene>
    <name evidence="1" type="ORF">Nocox_30490</name>
</gene>
<reference evidence="1 2" key="1">
    <citation type="journal article" date="2021" name="ACS Chem. Biol.">
        <title>Genomic-Led Discovery of a Novel Glycopeptide Antibiotic by Nonomuraea coxensis DSM 45129.</title>
        <authorList>
            <person name="Yushchuk O."/>
            <person name="Vior N.M."/>
            <person name="Andreo-Vidal A."/>
            <person name="Berini F."/>
            <person name="Ruckert C."/>
            <person name="Busche T."/>
            <person name="Binda E."/>
            <person name="Kalinowski J."/>
            <person name="Truman A.W."/>
            <person name="Marinelli F."/>
        </authorList>
    </citation>
    <scope>NUCLEOTIDE SEQUENCE [LARGE SCALE GENOMIC DNA]</scope>
    <source>
        <strain evidence="1 2">DSM 45129</strain>
    </source>
</reference>
<keyword evidence="2" id="KW-1185">Reference proteome</keyword>
<name>A0ABX8U7D7_9ACTN</name>
<dbReference type="EMBL" id="CP068985">
    <property type="protein sequence ID" value="QYC43682.1"/>
    <property type="molecule type" value="Genomic_DNA"/>
</dbReference>
<organism evidence="1 2">
    <name type="scientific">Nonomuraea coxensis DSM 45129</name>
    <dbReference type="NCBI Taxonomy" id="1122611"/>
    <lineage>
        <taxon>Bacteria</taxon>
        <taxon>Bacillati</taxon>
        <taxon>Actinomycetota</taxon>
        <taxon>Actinomycetes</taxon>
        <taxon>Streptosporangiales</taxon>
        <taxon>Streptosporangiaceae</taxon>
        <taxon>Nonomuraea</taxon>
    </lineage>
</organism>
<protein>
    <submittedName>
        <fullName evidence="1">Uncharacterized protein</fullName>
    </submittedName>
</protein>